<proteinExistence type="predicted"/>
<sequence>MATFFVHSYHINVDVGDCAIHLLLQESASPPYAVARAVLIDGGKPGYGSFWLDHFCEKFLNLSVNYRWPNGRVQFDSIVVTHWDDDHWGGVLDLFKLSFARQMPADGTYSGDKKDLIRALKCEYCKYNGDDPQTYFYAPYWFKSESGFYAQDARLAKPSLESRPVQVVGKDAVGKLSIWYDGCWVPNQAIIHHDAPSMVGIDFFTHGAIEATDGSRNSPRDVSTRLTTSNPLLLCIKSDSYCMKSDVLDLTAFSWKADNPKEPMLVRTASARSSKPPVMIVEGSTTNINQASIAAVVIWPSSTSKDPGRLTHYVAGDLGNEQEEYLIRWATIPDGSGNRAANKCAAMKLSHHGAKQSTPTNMVYTFNPDCVVVSNGFNRQFNHPAWEVVLFFQAWALYRRSVPASAGNPPPDPAVDDKRLFWPTNYPVYLGISAVTSGENYDMPGSLENLSTSNPTMFKSIIDALYKNVAGPMSGNPFDELINDKIFNPFSRAKWLVNRLVKDWESFCEVNPESDSTGLALDRGILNANEQPTRAILIGQSSTTVAGKAIIRKGDVLKAPEKFPDPPRAFHSSKSKAVKAKPGEERRSKRVKIFYPAPGAKRVSIKDQRRFLKKRTRLRAQKDLKDSQFFPPAPAAGLAPPAPPTTEPVFPPSRFYFVSSLNNLPDMDSLPPDKVCHVDMSSTLDFFLSNLHTPVLVLSQQPHLPEAGRSDVSLAPEDPFKDWMLAIMSGTGTDVIVEADTTSVSAFKLKTTLGAAFSDFSPVSSAGLTTEVIFSSKDNPSAFNFDPPASGPVNLPPESTVEDPDPVELFLTADGKPGFPPGTDNGVVTVGGLLIMSLQPSGQILSAKFNAHNMRTIFEMDMDQEVSALFDVFEFTIDPAKGARNAIWFDPQDNFRTVLRLQFKLSPEFTQKVEQLFQKFVPSIKLPGQPIVVARKTWSWVQTQVDYTFAVDPGIIILADVVISDAKAKKDLPVEIAYVVQRTQTDVIVTFSDVDDQNKLDNLLTVLADELHCPVPQFGQYLPGVGDNIRVRRLTLTRKNRQPITAKIDIEILLSSVVPFHVTIDDTMVMGSLWLSHQSPEFAQILQPAPLMAYYEPFRFLTTKAPDPTKNTMTLTDLHMMAADKPLDTPPPQGIKAAEVFGITFMLDQRSILFQGLIACEPPDPKAAKVPTISLDEVDLMLQYDFSIHELTLVLGATVFLESEILNQQALKQNILPPIAKLGATVTYSGGSWVLTGTARNLSMELLYSLFDDDCNLEVMNMLSEVGIVMLDLQYTYDAEGNGNTFLVAGELELAGLTLDFRYEHQGKKQDSEGASSSNWTFRAQLKAGQHNSSLLDIIECICGKESGISGVVPNCLGKVSCDTSAEDLDFNPALSPVELEIVKLAADPAQPGSEGCFLFKLRMTVGKGLNVTFVQYQSARDTSAAGGNPNDKPSIKPVKRAIKLSVGSLPAAPSVPLVGSLAQPFDEMDFVWVHAPGDDGGFKRSEVKLVNQYLFDNPSTGLRFKDPYVTPDGAPASGFSEDNIVLRTGSHFIVIFNDKIVIDHTFNAGTTKKEESIKQEDLPAGVASMAVQQRPAIQSDSPASEGGSTKGPMKRTIGPLSISNLGLRFDNDQLYVLLDATVSLGAVEFSLLGFGLRFDLTDADLHHLERVHVEPIISGLGFGFNAPPLQITGIFKKKEDLYAGGASFAFDPYLFMAVGEYGTVTTKEPPQSFDCIFVFAQLDGPLVNLGFAEIMGIEVGFGHNTALVYPDLTTINQFPFCSTLQEAESQDPLELLGSFLAPKSGNPWVVLQEGPIWLAAGLEVLAFDVVDVSAIVIASFGPSMNLAIFADGVAQMPEAVPPNECFVYVEFGILATIDFSKGTMVIEASLSPNSFVLSPSCHLTGGFALCNWWAPSEHAGDYVYTVGGYHAAYKPPSHYPVPPRLGISWGIDSCLSVTGEAYFAVTPHVAMGGGQLSATFSAGPLSSYFRAWADFLINYSPFHFIGDVGVTVGVEFSLDLFFFTLHIGCSIGASLELAGPPFHGVVHVDFYVFGFDIHFGPDSDEPKGLSLDDFCDLLMRQSAPVPAAKPPDPNVFHVLTAESGLIPSQSDKMHTEENKPWNVRAGTFSFRVQSHHAVKTSVVNAGEKATHPDIYSKPMKLTDPIASDLQITIERTDDDKDDIGTFRQAPLKQPAPAAIWGQYKRDTDPDLRGKQVGTLLSPAANIDVVMGVIVQVPKPQISTDTLQAFNAAEAAIMDIVTSVPDQPAQDSFLPAPSLHDVPAPTAPTARWGLKAPPATQPVDDSAWTAIRDVWGDRKVGRKRKLVIEAWSEAFGWDEELEDEPLEMLLGSFDDMYMAPPRMCAEFHATLSDLSV</sequence>
<evidence type="ECO:0000256" key="1">
    <source>
        <dbReference type="SAM" id="MobiDB-lite"/>
    </source>
</evidence>
<dbReference type="Proteomes" id="UP001172684">
    <property type="component" value="Unassembled WGS sequence"/>
</dbReference>
<dbReference type="PANTHER" id="PTHR30619">
    <property type="entry name" value="DNA INTERNALIZATION/COMPETENCE PROTEIN COMEC/REC2"/>
    <property type="match status" value="1"/>
</dbReference>
<organism evidence="3 4">
    <name type="scientific">Coniosporium apollinis</name>
    <dbReference type="NCBI Taxonomy" id="61459"/>
    <lineage>
        <taxon>Eukaryota</taxon>
        <taxon>Fungi</taxon>
        <taxon>Dikarya</taxon>
        <taxon>Ascomycota</taxon>
        <taxon>Pezizomycotina</taxon>
        <taxon>Dothideomycetes</taxon>
        <taxon>Dothideomycetes incertae sedis</taxon>
        <taxon>Coniosporium</taxon>
    </lineage>
</organism>
<dbReference type="PANTHER" id="PTHR30619:SF1">
    <property type="entry name" value="RECOMBINATION PROTEIN 2"/>
    <property type="match status" value="1"/>
</dbReference>
<dbReference type="SUPFAM" id="SSF56281">
    <property type="entry name" value="Metallo-hydrolase/oxidoreductase"/>
    <property type="match status" value="1"/>
</dbReference>
<accession>A0ABQ9NIE8</accession>
<dbReference type="Pfam" id="PF20248">
    <property type="entry name" value="DUF6603"/>
    <property type="match status" value="1"/>
</dbReference>
<reference evidence="3" key="1">
    <citation type="submission" date="2022-10" db="EMBL/GenBank/DDBJ databases">
        <title>Culturing micro-colonial fungi from biological soil crusts in the Mojave desert and describing Neophaeococcomyces mojavensis, and introducing the new genera and species Taxawa tesnikishii.</title>
        <authorList>
            <person name="Kurbessoian T."/>
            <person name="Stajich J.E."/>
        </authorList>
    </citation>
    <scope>NUCLEOTIDE SEQUENCE</scope>
    <source>
        <strain evidence="3">TK_1</strain>
    </source>
</reference>
<gene>
    <name evidence="3" type="ORF">H2201_008828</name>
</gene>
<dbReference type="InterPro" id="IPR052159">
    <property type="entry name" value="Competence_DNA_uptake"/>
</dbReference>
<dbReference type="Gene3D" id="3.60.15.10">
    <property type="entry name" value="Ribonuclease Z/Hydroxyacylglutathione hydrolase-like"/>
    <property type="match status" value="1"/>
</dbReference>
<feature type="domain" description="DUF6603" evidence="2">
    <location>
        <begin position="1595"/>
        <end position="2114"/>
    </location>
</feature>
<feature type="region of interest" description="Disordered" evidence="1">
    <location>
        <begin position="1575"/>
        <end position="1596"/>
    </location>
</feature>
<protein>
    <recommendedName>
        <fullName evidence="2">DUF6603 domain-containing protein</fullName>
    </recommendedName>
</protein>
<evidence type="ECO:0000313" key="3">
    <source>
        <dbReference type="EMBL" id="KAJ9655346.1"/>
    </source>
</evidence>
<evidence type="ECO:0000313" key="4">
    <source>
        <dbReference type="Proteomes" id="UP001172684"/>
    </source>
</evidence>
<dbReference type="EMBL" id="JAPDRL010000178">
    <property type="protein sequence ID" value="KAJ9655346.1"/>
    <property type="molecule type" value="Genomic_DNA"/>
</dbReference>
<keyword evidence="4" id="KW-1185">Reference proteome</keyword>
<dbReference type="InterPro" id="IPR046538">
    <property type="entry name" value="DUF6603"/>
</dbReference>
<name>A0ABQ9NIE8_9PEZI</name>
<comment type="caution">
    <text evidence="3">The sequence shown here is derived from an EMBL/GenBank/DDBJ whole genome shotgun (WGS) entry which is preliminary data.</text>
</comment>
<feature type="region of interest" description="Disordered" evidence="1">
    <location>
        <begin position="561"/>
        <end position="587"/>
    </location>
</feature>
<dbReference type="InterPro" id="IPR036866">
    <property type="entry name" value="RibonucZ/Hydroxyglut_hydro"/>
</dbReference>
<evidence type="ECO:0000259" key="2">
    <source>
        <dbReference type="Pfam" id="PF20248"/>
    </source>
</evidence>